<sequence length="148" mass="15948">MGRRDDRGVGGGQHRGERLGIASPQDGHQRTAAGGQRLDGGLGDRLPALAAMRGRMSGLHGQAPVEQQHTLVEPAGQIAMVDRGDAQIGLQLLVDVDQRLRQRPHGAVHRETEPDRMPGRGVWVLADDQHPDIGHRPAECSKHLVARG</sequence>
<dbReference type="AlphaFoldDB" id="A0A645F0L5"/>
<feature type="region of interest" description="Disordered" evidence="1">
    <location>
        <begin position="1"/>
        <end position="44"/>
    </location>
</feature>
<accession>A0A645F0L5</accession>
<reference evidence="2" key="1">
    <citation type="submission" date="2019-08" db="EMBL/GenBank/DDBJ databases">
        <authorList>
            <person name="Kucharzyk K."/>
            <person name="Murdoch R.W."/>
            <person name="Higgins S."/>
            <person name="Loffler F."/>
        </authorList>
    </citation>
    <scope>NUCLEOTIDE SEQUENCE</scope>
</reference>
<evidence type="ECO:0000313" key="2">
    <source>
        <dbReference type="EMBL" id="MPN07845.1"/>
    </source>
</evidence>
<proteinExistence type="predicted"/>
<evidence type="ECO:0000256" key="1">
    <source>
        <dbReference type="SAM" id="MobiDB-lite"/>
    </source>
</evidence>
<comment type="caution">
    <text evidence="2">The sequence shown here is derived from an EMBL/GenBank/DDBJ whole genome shotgun (WGS) entry which is preliminary data.</text>
</comment>
<name>A0A645F0L5_9ZZZZ</name>
<gene>
    <name evidence="2" type="ORF">SDC9_155117</name>
</gene>
<feature type="compositionally biased region" description="Basic and acidic residues" evidence="1">
    <location>
        <begin position="1"/>
        <end position="18"/>
    </location>
</feature>
<organism evidence="2">
    <name type="scientific">bioreactor metagenome</name>
    <dbReference type="NCBI Taxonomy" id="1076179"/>
    <lineage>
        <taxon>unclassified sequences</taxon>
        <taxon>metagenomes</taxon>
        <taxon>ecological metagenomes</taxon>
    </lineage>
</organism>
<dbReference type="EMBL" id="VSSQ01053855">
    <property type="protein sequence ID" value="MPN07845.1"/>
    <property type="molecule type" value="Genomic_DNA"/>
</dbReference>
<protein>
    <submittedName>
        <fullName evidence="2">Uncharacterized protein</fullName>
    </submittedName>
</protein>